<feature type="region of interest" description="Disordered" evidence="19">
    <location>
        <begin position="260"/>
        <end position="283"/>
    </location>
</feature>
<evidence type="ECO:0000256" key="19">
    <source>
        <dbReference type="SAM" id="MobiDB-lite"/>
    </source>
</evidence>
<dbReference type="InterPro" id="IPR001709">
    <property type="entry name" value="Flavoprot_Pyr_Nucl_cyt_Rdtase"/>
</dbReference>
<dbReference type="PRINTS" id="PR00406">
    <property type="entry name" value="CYTB5RDTASE"/>
</dbReference>
<keyword evidence="11" id="KW-0560">Oxidoreductase</keyword>
<dbReference type="EC" id="1.14.12.17" evidence="4"/>
<evidence type="ECO:0000256" key="16">
    <source>
        <dbReference type="ARBA" id="ARBA00048649"/>
    </source>
</evidence>
<dbReference type="CDD" id="cd06184">
    <property type="entry name" value="flavohem_like_fad_nad_binding"/>
    <property type="match status" value="1"/>
</dbReference>
<dbReference type="InterPro" id="IPR017927">
    <property type="entry name" value="FAD-bd_FR_type"/>
</dbReference>
<dbReference type="Proteomes" id="UP000199435">
    <property type="component" value="Unassembled WGS sequence"/>
</dbReference>
<evidence type="ECO:0000256" key="17">
    <source>
        <dbReference type="ARBA" id="ARBA00049433"/>
    </source>
</evidence>
<evidence type="ECO:0000256" key="1">
    <source>
        <dbReference type="ARBA" id="ARBA00001970"/>
    </source>
</evidence>
<dbReference type="RefSeq" id="WP_092854072.1">
    <property type="nucleotide sequence ID" value="NZ_FMAH01000037.1"/>
</dbReference>
<keyword evidence="8" id="KW-0479">Metal-binding</keyword>
<dbReference type="Pfam" id="PF00175">
    <property type="entry name" value="NAD_binding_1"/>
    <property type="match status" value="1"/>
</dbReference>
<dbReference type="PANTHER" id="PTHR47354">
    <property type="entry name" value="NADH OXIDOREDUCTASE HCR"/>
    <property type="match status" value="1"/>
</dbReference>
<name>A0A1C3WRJ3_9HYPH</name>
<dbReference type="InterPro" id="IPR050415">
    <property type="entry name" value="MRET"/>
</dbReference>
<evidence type="ECO:0000256" key="11">
    <source>
        <dbReference type="ARBA" id="ARBA00023002"/>
    </source>
</evidence>
<dbReference type="GO" id="GO:0046872">
    <property type="term" value="F:metal ion binding"/>
    <property type="evidence" value="ECO:0007669"/>
    <property type="project" value="UniProtKB-KW"/>
</dbReference>
<dbReference type="InterPro" id="IPR008333">
    <property type="entry name" value="Cbr1-like_FAD-bd_dom"/>
</dbReference>
<evidence type="ECO:0000259" key="21">
    <source>
        <dbReference type="PROSITE" id="PS51384"/>
    </source>
</evidence>
<accession>A0A1C3WRJ3</accession>
<keyword evidence="12" id="KW-0408">Iron</keyword>
<evidence type="ECO:0000256" key="5">
    <source>
        <dbReference type="ARBA" id="ARBA00022617"/>
    </source>
</evidence>
<dbReference type="FunFam" id="3.40.50.80:FF:000010">
    <property type="entry name" value="Flavohemoprotein"/>
    <property type="match status" value="1"/>
</dbReference>
<gene>
    <name evidence="22" type="ORF">GA0061102_103765</name>
</gene>
<keyword evidence="13" id="KW-0411">Iron-sulfur</keyword>
<dbReference type="Gene3D" id="3.10.20.30">
    <property type="match status" value="1"/>
</dbReference>
<comment type="catalytic activity">
    <reaction evidence="17">
        <text>2 nitric oxide + NADPH + 2 O2 = 2 nitrate + NADP(+) + H(+)</text>
        <dbReference type="Rhea" id="RHEA:19465"/>
        <dbReference type="ChEBI" id="CHEBI:15378"/>
        <dbReference type="ChEBI" id="CHEBI:15379"/>
        <dbReference type="ChEBI" id="CHEBI:16480"/>
        <dbReference type="ChEBI" id="CHEBI:17632"/>
        <dbReference type="ChEBI" id="CHEBI:57783"/>
        <dbReference type="ChEBI" id="CHEBI:58349"/>
        <dbReference type="EC" id="1.14.12.17"/>
    </reaction>
</comment>
<keyword evidence="6" id="KW-0285">Flavoprotein</keyword>
<evidence type="ECO:0000256" key="13">
    <source>
        <dbReference type="ARBA" id="ARBA00023014"/>
    </source>
</evidence>
<comment type="cofactor">
    <cofactor evidence="2">
        <name>FAD</name>
        <dbReference type="ChEBI" id="CHEBI:57692"/>
    </cofactor>
</comment>
<keyword evidence="9" id="KW-0274">FAD</keyword>
<dbReference type="STRING" id="411945.GA0061102_103765"/>
<dbReference type="SUPFAM" id="SSF52343">
    <property type="entry name" value="Ferredoxin reductase-like, C-terminal NADP-linked domain"/>
    <property type="match status" value="1"/>
</dbReference>
<evidence type="ECO:0000256" key="15">
    <source>
        <dbReference type="ARBA" id="ARBA00034078"/>
    </source>
</evidence>
<dbReference type="InterPro" id="IPR006058">
    <property type="entry name" value="2Fe2S_fd_BS"/>
</dbReference>
<evidence type="ECO:0000256" key="12">
    <source>
        <dbReference type="ARBA" id="ARBA00023004"/>
    </source>
</evidence>
<dbReference type="Gene3D" id="3.40.50.80">
    <property type="entry name" value="Nucleotide-binding domain of ferredoxin-NADP reductase (FNR) module"/>
    <property type="match status" value="1"/>
</dbReference>
<evidence type="ECO:0000256" key="6">
    <source>
        <dbReference type="ARBA" id="ARBA00022630"/>
    </source>
</evidence>
<dbReference type="PRINTS" id="PR00371">
    <property type="entry name" value="FPNCR"/>
</dbReference>
<dbReference type="SUPFAM" id="SSF63380">
    <property type="entry name" value="Riboflavin synthase domain-like"/>
    <property type="match status" value="1"/>
</dbReference>
<keyword evidence="14" id="KW-0520">NAD</keyword>
<dbReference type="GO" id="GO:0051537">
    <property type="term" value="F:2 iron, 2 sulfur cluster binding"/>
    <property type="evidence" value="ECO:0007669"/>
    <property type="project" value="UniProtKB-KW"/>
</dbReference>
<keyword evidence="5" id="KW-0349">Heme</keyword>
<sequence>MSADLDARFRPFKVVAKVRESSTITSFHLAPLDRQHWQPFEAGQFLTIQVPQPLTGGYVVRNYTVSSAPSDEGKYRITVKREAAPTPGAPDGLASCWLHDTVEEGAIVNIAGPRGAFKLNKASNRPVILLSGGVGLTPTVSMLQVLATESNRPVWFIHACDGGAVHALDKEVEVLAASRAGIHLHYCYRFPSDDDVRQGRFHSTGFIARETLQKLLPLDDCEVYMCGPPPFMQAMYDLLSSLGVDGKRIAYEFFGPSSLLSPSQQRDTPAADTPIPEPVSDATDNGIEITLQKSEAKFAWDGSSVSLLSFLEAQGIEPSFSCRAGVCGSCLQGLVSGEVDYVEEPLDDVPPGRVLLCCTKPVSSIVLDL</sequence>
<dbReference type="OrthoDB" id="9786134at2"/>
<dbReference type="PROSITE" id="PS51384">
    <property type="entry name" value="FAD_FR"/>
    <property type="match status" value="1"/>
</dbReference>
<dbReference type="InterPro" id="IPR001041">
    <property type="entry name" value="2Fe-2S_ferredoxin-type"/>
</dbReference>
<evidence type="ECO:0000256" key="14">
    <source>
        <dbReference type="ARBA" id="ARBA00023027"/>
    </source>
</evidence>
<dbReference type="InterPro" id="IPR036010">
    <property type="entry name" value="2Fe-2S_ferredoxin-like_sf"/>
</dbReference>
<evidence type="ECO:0000313" key="23">
    <source>
        <dbReference type="Proteomes" id="UP000199435"/>
    </source>
</evidence>
<feature type="domain" description="2Fe-2S ferredoxin-type" evidence="20">
    <location>
        <begin position="287"/>
        <end position="369"/>
    </location>
</feature>
<evidence type="ECO:0000256" key="18">
    <source>
        <dbReference type="ARBA" id="ARBA00061434"/>
    </source>
</evidence>
<comment type="similarity">
    <text evidence="3">In the C-terminal section; belongs to the flavoprotein pyridine nucleotide cytochrome reductase family.</text>
</comment>
<reference evidence="23" key="1">
    <citation type="submission" date="2016-08" db="EMBL/GenBank/DDBJ databases">
        <authorList>
            <person name="Varghese N."/>
            <person name="Submissions Spin"/>
        </authorList>
    </citation>
    <scope>NUCLEOTIDE SEQUENCE [LARGE SCALE GENOMIC DNA]</scope>
    <source>
        <strain evidence="23">HAMBI 2971</strain>
    </source>
</reference>
<evidence type="ECO:0000256" key="7">
    <source>
        <dbReference type="ARBA" id="ARBA00022714"/>
    </source>
</evidence>
<proteinExistence type="inferred from homology"/>
<dbReference type="InterPro" id="IPR039261">
    <property type="entry name" value="FNR_nucleotide-bd"/>
</dbReference>
<keyword evidence="10" id="KW-0521">NADP</keyword>
<dbReference type="AlphaFoldDB" id="A0A1C3WRJ3"/>
<protein>
    <recommendedName>
        <fullName evidence="4">nitric oxide dioxygenase</fullName>
        <ecNumber evidence="4">1.14.12.17</ecNumber>
    </recommendedName>
</protein>
<evidence type="ECO:0000313" key="22">
    <source>
        <dbReference type="EMBL" id="SCB42601.1"/>
    </source>
</evidence>
<comment type="cofactor">
    <cofactor evidence="1">
        <name>heme b</name>
        <dbReference type="ChEBI" id="CHEBI:60344"/>
    </cofactor>
</comment>
<evidence type="ECO:0000259" key="20">
    <source>
        <dbReference type="PROSITE" id="PS51085"/>
    </source>
</evidence>
<evidence type="ECO:0000256" key="8">
    <source>
        <dbReference type="ARBA" id="ARBA00022723"/>
    </source>
</evidence>
<dbReference type="CDD" id="cd00207">
    <property type="entry name" value="fer2"/>
    <property type="match status" value="1"/>
</dbReference>
<dbReference type="GO" id="GO:0008941">
    <property type="term" value="F:nitric oxide dioxygenase NAD(P)H activity"/>
    <property type="evidence" value="ECO:0007669"/>
    <property type="project" value="UniProtKB-EC"/>
</dbReference>
<evidence type="ECO:0000256" key="4">
    <source>
        <dbReference type="ARBA" id="ARBA00012229"/>
    </source>
</evidence>
<dbReference type="InterPro" id="IPR012675">
    <property type="entry name" value="Beta-grasp_dom_sf"/>
</dbReference>
<comment type="cofactor">
    <cofactor evidence="15">
        <name>[2Fe-2S] cluster</name>
        <dbReference type="ChEBI" id="CHEBI:190135"/>
    </cofactor>
</comment>
<dbReference type="Pfam" id="PF00970">
    <property type="entry name" value="FAD_binding_6"/>
    <property type="match status" value="1"/>
</dbReference>
<dbReference type="Pfam" id="PF00111">
    <property type="entry name" value="Fer2"/>
    <property type="match status" value="1"/>
</dbReference>
<evidence type="ECO:0000256" key="9">
    <source>
        <dbReference type="ARBA" id="ARBA00022827"/>
    </source>
</evidence>
<dbReference type="PROSITE" id="PS00197">
    <property type="entry name" value="2FE2S_FER_1"/>
    <property type="match status" value="1"/>
</dbReference>
<comment type="catalytic activity">
    <reaction evidence="16">
        <text>2 nitric oxide + NADH + 2 O2 = 2 nitrate + NAD(+) + H(+)</text>
        <dbReference type="Rhea" id="RHEA:19469"/>
        <dbReference type="ChEBI" id="CHEBI:15378"/>
        <dbReference type="ChEBI" id="CHEBI:15379"/>
        <dbReference type="ChEBI" id="CHEBI:16480"/>
        <dbReference type="ChEBI" id="CHEBI:17632"/>
        <dbReference type="ChEBI" id="CHEBI:57540"/>
        <dbReference type="ChEBI" id="CHEBI:57945"/>
        <dbReference type="EC" id="1.14.12.17"/>
    </reaction>
</comment>
<organism evidence="22 23">
    <name type="scientific">Rhizobium miluonense</name>
    <dbReference type="NCBI Taxonomy" id="411945"/>
    <lineage>
        <taxon>Bacteria</taxon>
        <taxon>Pseudomonadati</taxon>
        <taxon>Pseudomonadota</taxon>
        <taxon>Alphaproteobacteria</taxon>
        <taxon>Hyphomicrobiales</taxon>
        <taxon>Rhizobiaceae</taxon>
        <taxon>Rhizobium/Agrobacterium group</taxon>
        <taxon>Rhizobium</taxon>
    </lineage>
</organism>
<dbReference type="SUPFAM" id="SSF54292">
    <property type="entry name" value="2Fe-2S ferredoxin-like"/>
    <property type="match status" value="1"/>
</dbReference>
<evidence type="ECO:0000256" key="2">
    <source>
        <dbReference type="ARBA" id="ARBA00001974"/>
    </source>
</evidence>
<keyword evidence="23" id="KW-1185">Reference proteome</keyword>
<dbReference type="InterPro" id="IPR001433">
    <property type="entry name" value="OxRdtase_FAD/NAD-bd"/>
</dbReference>
<evidence type="ECO:0000256" key="10">
    <source>
        <dbReference type="ARBA" id="ARBA00022857"/>
    </source>
</evidence>
<dbReference type="PANTHER" id="PTHR47354:SF6">
    <property type="entry name" value="NADH OXIDOREDUCTASE HCR"/>
    <property type="match status" value="1"/>
</dbReference>
<dbReference type="PROSITE" id="PS51085">
    <property type="entry name" value="2FE2S_FER_2"/>
    <property type="match status" value="1"/>
</dbReference>
<evidence type="ECO:0000256" key="3">
    <source>
        <dbReference type="ARBA" id="ARBA00006401"/>
    </source>
</evidence>
<comment type="similarity">
    <text evidence="18">In the N-terminal section; belongs to the FAD-binding oxidoreductase type 6 family.</text>
</comment>
<feature type="domain" description="FAD-binding FR-type" evidence="21">
    <location>
        <begin position="7"/>
        <end position="120"/>
    </location>
</feature>
<dbReference type="InterPro" id="IPR017938">
    <property type="entry name" value="Riboflavin_synthase-like_b-brl"/>
</dbReference>
<keyword evidence="7" id="KW-0001">2Fe-2S</keyword>
<dbReference type="Gene3D" id="2.40.30.10">
    <property type="entry name" value="Translation factors"/>
    <property type="match status" value="1"/>
</dbReference>
<dbReference type="EMBL" id="FMAH01000037">
    <property type="protein sequence ID" value="SCB42601.1"/>
    <property type="molecule type" value="Genomic_DNA"/>
</dbReference>